<dbReference type="EMBL" id="BMMS01000025">
    <property type="protein sequence ID" value="GGO95444.1"/>
    <property type="molecule type" value="Genomic_DNA"/>
</dbReference>
<dbReference type="Gene3D" id="3.30.1540.10">
    <property type="entry name" value="formyl-coa transferase, domain 3"/>
    <property type="match status" value="1"/>
</dbReference>
<dbReference type="InterPro" id="IPR023606">
    <property type="entry name" value="CoA-Trfase_III_dom_1_sf"/>
</dbReference>
<proteinExistence type="predicted"/>
<dbReference type="InterPro" id="IPR050509">
    <property type="entry name" value="CoA-transferase_III"/>
</dbReference>
<name>A0A918DZH3_9ACTN</name>
<organism evidence="1 2">
    <name type="scientific">Wenjunlia tyrosinilytica</name>
    <dbReference type="NCBI Taxonomy" id="1544741"/>
    <lineage>
        <taxon>Bacteria</taxon>
        <taxon>Bacillati</taxon>
        <taxon>Actinomycetota</taxon>
        <taxon>Actinomycetes</taxon>
        <taxon>Kitasatosporales</taxon>
        <taxon>Streptomycetaceae</taxon>
        <taxon>Wenjunlia</taxon>
    </lineage>
</organism>
<keyword evidence="2" id="KW-1185">Reference proteome</keyword>
<dbReference type="Proteomes" id="UP000641932">
    <property type="component" value="Unassembled WGS sequence"/>
</dbReference>
<keyword evidence="1" id="KW-0808">Transferase</keyword>
<dbReference type="SUPFAM" id="SSF89796">
    <property type="entry name" value="CoA-transferase family III (CaiB/BaiF)"/>
    <property type="match status" value="1"/>
</dbReference>
<evidence type="ECO:0000313" key="1">
    <source>
        <dbReference type="EMBL" id="GGO95444.1"/>
    </source>
</evidence>
<dbReference type="PANTHER" id="PTHR48228:SF5">
    <property type="entry name" value="ALPHA-METHYLACYL-COA RACEMASE"/>
    <property type="match status" value="1"/>
</dbReference>
<evidence type="ECO:0000313" key="2">
    <source>
        <dbReference type="Proteomes" id="UP000641932"/>
    </source>
</evidence>
<reference evidence="1" key="2">
    <citation type="submission" date="2020-09" db="EMBL/GenBank/DDBJ databases">
        <authorList>
            <person name="Sun Q."/>
            <person name="Zhou Y."/>
        </authorList>
    </citation>
    <scope>NUCLEOTIDE SEQUENCE</scope>
    <source>
        <strain evidence="1">CGMCC 4.7201</strain>
    </source>
</reference>
<sequence>MAGPLDGVRVLELGGIGPAPFCGMVLSDFGADVIRVDRPGDRNPLAHPVLHRGRRSVAIDLKTPAGAAAARRIAESCDAVLEGFRPGVAERLGLGPDELRAAAPRLVYARMTGWGQDGPLAQTPGHDINYLALSGALGTFGPAGGDPVFPLNLVADFGGGGMLLALGVVSAILRARTGGEGQVVDAAMVDGTALLLSMAFGFLSNGMWTDERGTNFLDGAAPYYRVYRCSDGRHVAVGCIEARFWADLLRVLELEGDPDFAEQNDRQRWPVMHRRLEKVFAARPRDEWAGVFEGSQACVTPVLSLNEAAAHPHNTARGTYRPGPTGIVQPMPAPRFAGTPAPPPRAAPAPGEHTAEVLAEAGLTPEEIAAL</sequence>
<dbReference type="GO" id="GO:0016740">
    <property type="term" value="F:transferase activity"/>
    <property type="evidence" value="ECO:0007669"/>
    <property type="project" value="UniProtKB-KW"/>
</dbReference>
<gene>
    <name evidence="1" type="primary">mcr</name>
    <name evidence="1" type="ORF">GCM10012280_52650</name>
</gene>
<protein>
    <submittedName>
        <fullName evidence="1">CoA transferase</fullName>
    </submittedName>
</protein>
<accession>A0A918DZH3</accession>
<dbReference type="Gene3D" id="3.40.50.10540">
    <property type="entry name" value="Crotonobetainyl-coa:carnitine coa-transferase, domain 1"/>
    <property type="match status" value="1"/>
</dbReference>
<reference evidence="1" key="1">
    <citation type="journal article" date="2014" name="Int. J. Syst. Evol. Microbiol.">
        <title>Complete genome sequence of Corynebacterium casei LMG S-19264T (=DSM 44701T), isolated from a smear-ripened cheese.</title>
        <authorList>
            <consortium name="US DOE Joint Genome Institute (JGI-PGF)"/>
            <person name="Walter F."/>
            <person name="Albersmeier A."/>
            <person name="Kalinowski J."/>
            <person name="Ruckert C."/>
        </authorList>
    </citation>
    <scope>NUCLEOTIDE SEQUENCE</scope>
    <source>
        <strain evidence="1">CGMCC 4.7201</strain>
    </source>
</reference>
<dbReference type="InterPro" id="IPR044855">
    <property type="entry name" value="CoA-Trfase_III_dom3_sf"/>
</dbReference>
<dbReference type="PANTHER" id="PTHR48228">
    <property type="entry name" value="SUCCINYL-COA--D-CITRAMALATE COA-TRANSFERASE"/>
    <property type="match status" value="1"/>
</dbReference>
<comment type="caution">
    <text evidence="1">The sequence shown here is derived from an EMBL/GenBank/DDBJ whole genome shotgun (WGS) entry which is preliminary data.</text>
</comment>
<dbReference type="Pfam" id="PF02515">
    <property type="entry name" value="CoA_transf_3"/>
    <property type="match status" value="1"/>
</dbReference>
<dbReference type="AlphaFoldDB" id="A0A918DZH3"/>
<dbReference type="InterPro" id="IPR003673">
    <property type="entry name" value="CoA-Trfase_fam_III"/>
</dbReference>
<dbReference type="RefSeq" id="WP_189134275.1">
    <property type="nucleotide sequence ID" value="NZ_BMMS01000025.1"/>
</dbReference>